<sequence length="89" mass="10150">MKVYDKNKVLEVSRALFYEKYPDADCFVLTGSQLEEEFVSIVSDIDILIIDSNLSGVSSEGMFYKGYGGFKLLMQRLSKNSKKNDYLIC</sequence>
<dbReference type="AlphaFoldDB" id="A0A427BPF4"/>
<reference evidence="1 2" key="1">
    <citation type="submission" date="2018-10" db="EMBL/GenBank/DDBJ databases">
        <title>Transmission dynamics of multidrug resistant bacteria on intensive care unit surfaces.</title>
        <authorList>
            <person name="D'Souza A.W."/>
            <person name="Potter R.F."/>
            <person name="Wallace M."/>
            <person name="Shupe A."/>
            <person name="Patel S."/>
            <person name="Sun S."/>
            <person name="Gul D."/>
            <person name="Kwon J.H."/>
            <person name="Andleeb S."/>
            <person name="Burnham C.-A.D."/>
            <person name="Dantas G."/>
        </authorList>
    </citation>
    <scope>NUCLEOTIDE SEQUENCE [LARGE SCALE GENOMIC DNA]</scope>
    <source>
        <strain evidence="1 2">WF_348</strain>
    </source>
</reference>
<name>A0A427BPF4_9FLAO</name>
<accession>A0A427BPF4</accession>
<proteinExistence type="predicted"/>
<comment type="caution">
    <text evidence="1">The sequence shown here is derived from an EMBL/GenBank/DDBJ whole genome shotgun (WGS) entry which is preliminary data.</text>
</comment>
<dbReference type="Proteomes" id="UP000267844">
    <property type="component" value="Unassembled WGS sequence"/>
</dbReference>
<dbReference type="RefSeq" id="WP_125349711.1">
    <property type="nucleotide sequence ID" value="NZ_RHPN01000011.1"/>
</dbReference>
<evidence type="ECO:0000313" key="2">
    <source>
        <dbReference type="Proteomes" id="UP000267844"/>
    </source>
</evidence>
<organism evidence="1 2">
    <name type="scientific">Empedobacter falsenii</name>
    <dbReference type="NCBI Taxonomy" id="343874"/>
    <lineage>
        <taxon>Bacteria</taxon>
        <taxon>Pseudomonadati</taxon>
        <taxon>Bacteroidota</taxon>
        <taxon>Flavobacteriia</taxon>
        <taxon>Flavobacteriales</taxon>
        <taxon>Weeksellaceae</taxon>
        <taxon>Empedobacter</taxon>
    </lineage>
</organism>
<dbReference type="EMBL" id="RHPO01000012">
    <property type="protein sequence ID" value="RRT91821.1"/>
    <property type="molecule type" value="Genomic_DNA"/>
</dbReference>
<gene>
    <name evidence="1" type="ORF">EGI89_07400</name>
</gene>
<protein>
    <submittedName>
        <fullName evidence="1">Uncharacterized protein</fullName>
    </submittedName>
</protein>
<evidence type="ECO:0000313" key="1">
    <source>
        <dbReference type="EMBL" id="RRT91821.1"/>
    </source>
</evidence>